<feature type="compositionally biased region" description="Basic and acidic residues" evidence="1">
    <location>
        <begin position="52"/>
        <end position="63"/>
    </location>
</feature>
<proteinExistence type="predicted"/>
<evidence type="ECO:0000313" key="3">
    <source>
        <dbReference type="Proteomes" id="UP001066276"/>
    </source>
</evidence>
<accession>A0AAV7WH88</accession>
<gene>
    <name evidence="2" type="ORF">NDU88_000010</name>
</gene>
<sequence length="94" mass="10261">MTLACFQMPHQTKVNKLKVEADGGLAMSQSSLAEDPQENPALPDDATSGSNIREERAEEEQQGRVRGAQSNGLGSNVLYLAIEMLRYVPTLSIR</sequence>
<protein>
    <submittedName>
        <fullName evidence="2">Uncharacterized protein</fullName>
    </submittedName>
</protein>
<organism evidence="2 3">
    <name type="scientific">Pleurodeles waltl</name>
    <name type="common">Iberian ribbed newt</name>
    <dbReference type="NCBI Taxonomy" id="8319"/>
    <lineage>
        <taxon>Eukaryota</taxon>
        <taxon>Metazoa</taxon>
        <taxon>Chordata</taxon>
        <taxon>Craniata</taxon>
        <taxon>Vertebrata</taxon>
        <taxon>Euteleostomi</taxon>
        <taxon>Amphibia</taxon>
        <taxon>Batrachia</taxon>
        <taxon>Caudata</taxon>
        <taxon>Salamandroidea</taxon>
        <taxon>Salamandridae</taxon>
        <taxon>Pleurodelinae</taxon>
        <taxon>Pleurodeles</taxon>
    </lineage>
</organism>
<keyword evidence="3" id="KW-1185">Reference proteome</keyword>
<comment type="caution">
    <text evidence="2">The sequence shown here is derived from an EMBL/GenBank/DDBJ whole genome shotgun (WGS) entry which is preliminary data.</text>
</comment>
<dbReference type="Proteomes" id="UP001066276">
    <property type="component" value="Chromosome 1_1"/>
</dbReference>
<feature type="region of interest" description="Disordered" evidence="1">
    <location>
        <begin position="25"/>
        <end position="71"/>
    </location>
</feature>
<evidence type="ECO:0000313" key="2">
    <source>
        <dbReference type="EMBL" id="KAJ1212346.1"/>
    </source>
</evidence>
<dbReference type="AlphaFoldDB" id="A0AAV7WH88"/>
<evidence type="ECO:0000256" key="1">
    <source>
        <dbReference type="SAM" id="MobiDB-lite"/>
    </source>
</evidence>
<dbReference type="EMBL" id="JANPWB010000001">
    <property type="protein sequence ID" value="KAJ1212346.1"/>
    <property type="molecule type" value="Genomic_DNA"/>
</dbReference>
<reference evidence="2" key="1">
    <citation type="journal article" date="2022" name="bioRxiv">
        <title>Sequencing and chromosome-scale assembly of the giantPleurodeles waltlgenome.</title>
        <authorList>
            <person name="Brown T."/>
            <person name="Elewa A."/>
            <person name="Iarovenko S."/>
            <person name="Subramanian E."/>
            <person name="Araus A.J."/>
            <person name="Petzold A."/>
            <person name="Susuki M."/>
            <person name="Suzuki K.-i.T."/>
            <person name="Hayashi T."/>
            <person name="Toyoda A."/>
            <person name="Oliveira C."/>
            <person name="Osipova E."/>
            <person name="Leigh N.D."/>
            <person name="Simon A."/>
            <person name="Yun M.H."/>
        </authorList>
    </citation>
    <scope>NUCLEOTIDE SEQUENCE</scope>
    <source>
        <strain evidence="2">20211129_DDA</strain>
        <tissue evidence="2">Liver</tissue>
    </source>
</reference>
<name>A0AAV7WH88_PLEWA</name>